<evidence type="ECO:0008006" key="4">
    <source>
        <dbReference type="Google" id="ProtNLM"/>
    </source>
</evidence>
<organism evidence="2 3">
    <name type="scientific">Pseudoxanthomonas spadix (strain BD-a59)</name>
    <dbReference type="NCBI Taxonomy" id="1045855"/>
    <lineage>
        <taxon>Bacteria</taxon>
        <taxon>Pseudomonadati</taxon>
        <taxon>Pseudomonadota</taxon>
        <taxon>Gammaproteobacteria</taxon>
        <taxon>Lysobacterales</taxon>
        <taxon>Lysobacteraceae</taxon>
        <taxon>Pseudoxanthomonas</taxon>
    </lineage>
</organism>
<dbReference type="AlphaFoldDB" id="G7URF4"/>
<evidence type="ECO:0000256" key="1">
    <source>
        <dbReference type="SAM" id="Phobius"/>
    </source>
</evidence>
<dbReference type="STRING" id="1045855.DSC_12510"/>
<gene>
    <name evidence="2" type="ordered locus">DSC_12510</name>
</gene>
<feature type="transmembrane region" description="Helical" evidence="1">
    <location>
        <begin position="95"/>
        <end position="115"/>
    </location>
</feature>
<dbReference type="GO" id="GO:0016020">
    <property type="term" value="C:membrane"/>
    <property type="evidence" value="ECO:0007669"/>
    <property type="project" value="InterPro"/>
</dbReference>
<keyword evidence="3" id="KW-1185">Reference proteome</keyword>
<evidence type="ECO:0000313" key="3">
    <source>
        <dbReference type="Proteomes" id="UP000005870"/>
    </source>
</evidence>
<dbReference type="InterPro" id="IPR004891">
    <property type="entry name" value="Mercury-R_MerC"/>
</dbReference>
<dbReference type="Pfam" id="PF03203">
    <property type="entry name" value="MerC"/>
    <property type="match status" value="1"/>
</dbReference>
<keyword evidence="1" id="KW-0812">Transmembrane</keyword>
<evidence type="ECO:0000313" key="2">
    <source>
        <dbReference type="EMBL" id="AER57146.1"/>
    </source>
</evidence>
<keyword evidence="1" id="KW-1133">Transmembrane helix</keyword>
<reference evidence="2 3" key="1">
    <citation type="journal article" date="2012" name="J. Bacteriol.">
        <title>Complete Genome Sequence of the BTEX-Degrading Bacterium Pseudoxanthomonas spadix BD-a59.</title>
        <authorList>
            <person name="Lee S.H."/>
            <person name="Jin H.M."/>
            <person name="Lee H.J."/>
            <person name="Kim J.M."/>
            <person name="Jeon C.O."/>
        </authorList>
    </citation>
    <scope>NUCLEOTIDE SEQUENCE [LARGE SCALE GENOMIC DNA]</scope>
    <source>
        <strain evidence="2 3">BD-a59</strain>
    </source>
</reference>
<feature type="transmembrane region" description="Helical" evidence="1">
    <location>
        <begin position="12"/>
        <end position="33"/>
    </location>
</feature>
<proteinExistence type="predicted"/>
<dbReference type="HOGENOM" id="CLU_135628_0_0_6"/>
<dbReference type="KEGG" id="psd:DSC_12510"/>
<dbReference type="Proteomes" id="UP000005870">
    <property type="component" value="Chromosome"/>
</dbReference>
<accession>G7URF4</accession>
<feature type="transmembrane region" description="Helical" evidence="1">
    <location>
        <begin position="71"/>
        <end position="89"/>
    </location>
</feature>
<dbReference type="GO" id="GO:0015097">
    <property type="term" value="F:mercury ion transmembrane transporter activity"/>
    <property type="evidence" value="ECO:0007669"/>
    <property type="project" value="InterPro"/>
</dbReference>
<sequence length="167" mass="17489">MRAWLDHVGATGSLVCAAHCAVLPLLIALLPALGLSGWLGEGVEQAFVVFATLLGLFSLASSYRRHRALRALGMLLTGLVVLWTAVLYPPLHHSVVPHALAMTFGGTLVGLAHVLNLRLNHGHVHGPSCAHRPLPAGRAAVIASAVLRAGDLPAAHPQNGRATNIEE</sequence>
<dbReference type="eggNOG" id="ENOG5032SIS">
    <property type="taxonomic scope" value="Bacteria"/>
</dbReference>
<protein>
    <recommendedName>
        <fullName evidence="4">MerC domain-containing protein</fullName>
    </recommendedName>
</protein>
<name>G7URF4_PSEUP</name>
<feature type="transmembrane region" description="Helical" evidence="1">
    <location>
        <begin position="45"/>
        <end position="64"/>
    </location>
</feature>
<dbReference type="EMBL" id="CP003093">
    <property type="protein sequence ID" value="AER57146.1"/>
    <property type="molecule type" value="Genomic_DNA"/>
</dbReference>
<keyword evidence="1" id="KW-0472">Membrane</keyword>